<dbReference type="PANTHER" id="PTHR46173">
    <property type="entry name" value="CCA TRNA NUCLEOTIDYLTRANSFERASE 1, MITOCHONDRIAL"/>
    <property type="match status" value="1"/>
</dbReference>
<feature type="domain" description="tRNA nucleotidyltransferase/poly(A) polymerase RNA and SrmB- binding" evidence="10">
    <location>
        <begin position="190"/>
        <end position="239"/>
    </location>
</feature>
<dbReference type="InterPro" id="IPR050264">
    <property type="entry name" value="Bact_CCA-adding_enz_type3_sf"/>
</dbReference>
<evidence type="ECO:0000256" key="7">
    <source>
        <dbReference type="ARBA" id="ARBA00022842"/>
    </source>
</evidence>
<keyword evidence="5" id="KW-0479">Metal-binding</keyword>
<dbReference type="Pfam" id="PF12627">
    <property type="entry name" value="PolyA_pol_RNAbd"/>
    <property type="match status" value="1"/>
</dbReference>
<dbReference type="Pfam" id="PF01743">
    <property type="entry name" value="PolyA_pol"/>
    <property type="match status" value="1"/>
</dbReference>
<keyword evidence="6" id="KW-0547">Nucleotide-binding</keyword>
<dbReference type="KEGG" id="orm:HTY61_00715"/>
<organism evidence="11 12">
    <name type="scientific">Oricola thermophila</name>
    <dbReference type="NCBI Taxonomy" id="2742145"/>
    <lineage>
        <taxon>Bacteria</taxon>
        <taxon>Pseudomonadati</taxon>
        <taxon>Pseudomonadota</taxon>
        <taxon>Alphaproteobacteria</taxon>
        <taxon>Hyphomicrobiales</taxon>
        <taxon>Ahrensiaceae</taxon>
        <taxon>Oricola</taxon>
    </lineage>
</organism>
<comment type="similarity">
    <text evidence="8">Belongs to the tRNA nucleotidyltransferase/poly(A) polymerase family.</text>
</comment>
<dbReference type="EMBL" id="CP054836">
    <property type="protein sequence ID" value="QKV17087.1"/>
    <property type="molecule type" value="Genomic_DNA"/>
</dbReference>
<dbReference type="SUPFAM" id="SSF81301">
    <property type="entry name" value="Nucleotidyltransferase"/>
    <property type="match status" value="1"/>
</dbReference>
<evidence type="ECO:0000259" key="10">
    <source>
        <dbReference type="Pfam" id="PF12627"/>
    </source>
</evidence>
<keyword evidence="4" id="KW-0548">Nucleotidyltransferase</keyword>
<keyword evidence="12" id="KW-1185">Reference proteome</keyword>
<keyword evidence="7" id="KW-0460">Magnesium</keyword>
<accession>A0A6N1VDH7</accession>
<dbReference type="PANTHER" id="PTHR46173:SF1">
    <property type="entry name" value="CCA TRNA NUCLEOTIDYLTRANSFERASE 1, MITOCHONDRIAL"/>
    <property type="match status" value="1"/>
</dbReference>
<keyword evidence="3" id="KW-0819">tRNA processing</keyword>
<dbReference type="GO" id="GO:0000166">
    <property type="term" value="F:nucleotide binding"/>
    <property type="evidence" value="ECO:0007669"/>
    <property type="project" value="UniProtKB-KW"/>
</dbReference>
<evidence type="ECO:0000256" key="5">
    <source>
        <dbReference type="ARBA" id="ARBA00022723"/>
    </source>
</evidence>
<dbReference type="Gene3D" id="3.30.460.10">
    <property type="entry name" value="Beta Polymerase, domain 2"/>
    <property type="match status" value="1"/>
</dbReference>
<feature type="domain" description="Poly A polymerase head" evidence="9">
    <location>
        <begin position="30"/>
        <end position="152"/>
    </location>
</feature>
<dbReference type="GO" id="GO:0008033">
    <property type="term" value="P:tRNA processing"/>
    <property type="evidence" value="ECO:0007669"/>
    <property type="project" value="UniProtKB-KW"/>
</dbReference>
<evidence type="ECO:0000256" key="8">
    <source>
        <dbReference type="RuleBase" id="RU003953"/>
    </source>
</evidence>
<evidence type="ECO:0000259" key="9">
    <source>
        <dbReference type="Pfam" id="PF01743"/>
    </source>
</evidence>
<dbReference type="GO" id="GO:0000049">
    <property type="term" value="F:tRNA binding"/>
    <property type="evidence" value="ECO:0007669"/>
    <property type="project" value="TreeGrafter"/>
</dbReference>
<evidence type="ECO:0000256" key="2">
    <source>
        <dbReference type="ARBA" id="ARBA00022679"/>
    </source>
</evidence>
<dbReference type="RefSeq" id="WP_175274983.1">
    <property type="nucleotide sequence ID" value="NZ_CP054836.1"/>
</dbReference>
<reference evidence="11 12" key="1">
    <citation type="submission" date="2020-06" db="EMBL/GenBank/DDBJ databases">
        <title>Oricola thermophila sp. nov. isolated from a tidal sediments.</title>
        <authorList>
            <person name="Kwon K.K."/>
            <person name="Yang S.-H."/>
            <person name="Park M.-J."/>
        </authorList>
    </citation>
    <scope>NUCLEOTIDE SEQUENCE [LARGE SCALE GENOMIC DNA]</scope>
    <source>
        <strain evidence="11 12">MEBiC13590</strain>
    </source>
</reference>
<keyword evidence="8" id="KW-0694">RNA-binding</keyword>
<dbReference type="GO" id="GO:0046872">
    <property type="term" value="F:metal ion binding"/>
    <property type="evidence" value="ECO:0007669"/>
    <property type="project" value="UniProtKB-KW"/>
</dbReference>
<protein>
    <submittedName>
        <fullName evidence="11">CCA tRNA nucleotidyltransferase</fullName>
    </submittedName>
</protein>
<evidence type="ECO:0000256" key="3">
    <source>
        <dbReference type="ARBA" id="ARBA00022694"/>
    </source>
</evidence>
<dbReference type="InterPro" id="IPR032828">
    <property type="entry name" value="PolyA_RNA-bd"/>
</dbReference>
<evidence type="ECO:0000256" key="4">
    <source>
        <dbReference type="ARBA" id="ARBA00022695"/>
    </source>
</evidence>
<evidence type="ECO:0000313" key="12">
    <source>
        <dbReference type="Proteomes" id="UP000509367"/>
    </source>
</evidence>
<dbReference type="InterPro" id="IPR043519">
    <property type="entry name" value="NT_sf"/>
</dbReference>
<dbReference type="AlphaFoldDB" id="A0A6N1VDH7"/>
<evidence type="ECO:0000256" key="1">
    <source>
        <dbReference type="ARBA" id="ARBA00001946"/>
    </source>
</evidence>
<dbReference type="GO" id="GO:0016779">
    <property type="term" value="F:nucleotidyltransferase activity"/>
    <property type="evidence" value="ECO:0007669"/>
    <property type="project" value="UniProtKB-KW"/>
</dbReference>
<dbReference type="SUPFAM" id="SSF81891">
    <property type="entry name" value="Poly A polymerase C-terminal region-like"/>
    <property type="match status" value="1"/>
</dbReference>
<name>A0A6N1VDH7_9HYPH</name>
<dbReference type="Proteomes" id="UP000509367">
    <property type="component" value="Chromosome"/>
</dbReference>
<dbReference type="CDD" id="cd05398">
    <property type="entry name" value="NT_ClassII-CCAase"/>
    <property type="match status" value="1"/>
</dbReference>
<comment type="cofactor">
    <cofactor evidence="1">
        <name>Mg(2+)</name>
        <dbReference type="ChEBI" id="CHEBI:18420"/>
    </cofactor>
</comment>
<gene>
    <name evidence="11" type="ORF">HTY61_00715</name>
</gene>
<dbReference type="Gene3D" id="1.10.3090.10">
    <property type="entry name" value="cca-adding enzyme, domain 2"/>
    <property type="match status" value="1"/>
</dbReference>
<evidence type="ECO:0000313" key="11">
    <source>
        <dbReference type="EMBL" id="QKV17087.1"/>
    </source>
</evidence>
<proteinExistence type="inferred from homology"/>
<keyword evidence="2 8" id="KW-0808">Transferase</keyword>
<evidence type="ECO:0000256" key="6">
    <source>
        <dbReference type="ARBA" id="ARBA00022741"/>
    </source>
</evidence>
<dbReference type="InterPro" id="IPR002646">
    <property type="entry name" value="PolA_pol_head_dom"/>
</dbReference>
<sequence length="420" mass="46628">MSDRTIDADWLRGEALQGILSALSEGGEEARVVGGAVRNHLLGQEIGDIDIATTCLPEETVRRAEAAGYRTVPSGIEHGTVIIVADHRGYETTTLRQDVETDGRRAKVQFGRDWEADARRRDFTVNALYCEADGRIVDPVGGLADIETRTIRFIGDPEHRIREDYLRILRFFRFFAWYGDGRPDAKGLLACARLKDGLAGLSAERVWAEMRRLLEAPDPGRALLWMRQTGVLSAVLPESEKWGIDAIAPLVAAEKAFRWPPRAMLRLAAMIPRTEEHARAVAGRWKLSNAERDRLIDWAQAPEVTAETSEAALAKLLYRSKSHAVADRLRLALASARAKAESNPEWLETVAALVRLVRFAEEWKRPKFPLTGADMIAAGHRSGPAVGETLRALEESWIDSGFTLTREALLERIPDPAKSG</sequence>